<dbReference type="GO" id="GO:0006457">
    <property type="term" value="P:protein folding"/>
    <property type="evidence" value="ECO:0007669"/>
    <property type="project" value="TreeGrafter"/>
</dbReference>
<dbReference type="AlphaFoldDB" id="A0A8K0H3H1"/>
<keyword evidence="4" id="KW-1185">Reference proteome</keyword>
<proteinExistence type="predicted"/>
<evidence type="ECO:0000313" key="3">
    <source>
        <dbReference type="EMBL" id="KAF3444838.1"/>
    </source>
</evidence>
<feature type="compositionally biased region" description="Polar residues" evidence="2">
    <location>
        <begin position="364"/>
        <end position="373"/>
    </location>
</feature>
<feature type="region of interest" description="Disordered" evidence="2">
    <location>
        <begin position="364"/>
        <end position="384"/>
    </location>
</feature>
<dbReference type="InterPro" id="IPR040400">
    <property type="entry name" value="BAG5/6/7/8"/>
</dbReference>
<comment type="caution">
    <text evidence="3">The sequence shown here is derived from an EMBL/GenBank/DDBJ whole genome shotgun (WGS) entry which is preliminary data.</text>
</comment>
<reference evidence="3" key="1">
    <citation type="submission" date="2020-03" db="EMBL/GenBank/DDBJ databases">
        <title>A high-quality chromosome-level genome assembly of a woody plant with both climbing and erect habits, Rhamnella rubrinervis.</title>
        <authorList>
            <person name="Lu Z."/>
            <person name="Yang Y."/>
            <person name="Zhu X."/>
            <person name="Sun Y."/>
        </authorList>
    </citation>
    <scope>NUCLEOTIDE SEQUENCE</scope>
    <source>
        <strain evidence="3">BYM</strain>
        <tissue evidence="3">Leaf</tissue>
    </source>
</reference>
<dbReference type="PANTHER" id="PTHR33322">
    <property type="entry name" value="BAG DOMAIN CONTAINING PROTEIN, EXPRESSED"/>
    <property type="match status" value="1"/>
</dbReference>
<dbReference type="OrthoDB" id="1100735at2759"/>
<dbReference type="PANTHER" id="PTHR33322:SF18">
    <property type="entry name" value="BAG FAMILY MOLECULAR CHAPERONE REGULATOR 8, CHLOROPLASTIC"/>
    <property type="match status" value="1"/>
</dbReference>
<dbReference type="EMBL" id="VOIH02000006">
    <property type="protein sequence ID" value="KAF3444838.1"/>
    <property type="molecule type" value="Genomic_DNA"/>
</dbReference>
<evidence type="ECO:0000256" key="2">
    <source>
        <dbReference type="SAM" id="MobiDB-lite"/>
    </source>
</evidence>
<gene>
    <name evidence="3" type="ORF">FNV43_RR14531</name>
</gene>
<organism evidence="3 4">
    <name type="scientific">Rhamnella rubrinervis</name>
    <dbReference type="NCBI Taxonomy" id="2594499"/>
    <lineage>
        <taxon>Eukaryota</taxon>
        <taxon>Viridiplantae</taxon>
        <taxon>Streptophyta</taxon>
        <taxon>Embryophyta</taxon>
        <taxon>Tracheophyta</taxon>
        <taxon>Spermatophyta</taxon>
        <taxon>Magnoliopsida</taxon>
        <taxon>eudicotyledons</taxon>
        <taxon>Gunneridae</taxon>
        <taxon>Pentapetalae</taxon>
        <taxon>rosids</taxon>
        <taxon>fabids</taxon>
        <taxon>Rosales</taxon>
        <taxon>Rhamnaceae</taxon>
        <taxon>rhamnoid group</taxon>
        <taxon>Rhamneae</taxon>
        <taxon>Rhamnella</taxon>
    </lineage>
</organism>
<dbReference type="GO" id="GO:0009506">
    <property type="term" value="C:plasmodesma"/>
    <property type="evidence" value="ECO:0007669"/>
    <property type="project" value="TreeGrafter"/>
</dbReference>
<evidence type="ECO:0000313" key="4">
    <source>
        <dbReference type="Proteomes" id="UP000796880"/>
    </source>
</evidence>
<dbReference type="Proteomes" id="UP000796880">
    <property type="component" value="Unassembled WGS sequence"/>
</dbReference>
<evidence type="ECO:0000256" key="1">
    <source>
        <dbReference type="ARBA" id="ARBA00023186"/>
    </source>
</evidence>
<protein>
    <recommendedName>
        <fullName evidence="5">BAG family molecular chaperone regulator 8, chloroplastic</fullName>
    </recommendedName>
</protein>
<evidence type="ECO:0008006" key="5">
    <source>
        <dbReference type="Google" id="ProtNLM"/>
    </source>
</evidence>
<sequence>MAFNHHHHQPHLHQNPPPPCCSSSCCFNSSCGYGCSSVQSQHHSPLPPSDPLLQAIASQLLQSNPTHSYAKLYTQKLQPHNQFQHLKQQLHQQEPSPPPQQQQAHSIISSLLCRIEALEASLRQFSSYRSRSSYSHSLRDSAARVIQTHFRAFLVRRSRTLGQLKDLALIKSAFNSLKSLLSNDTHFDFRALSRNAMDLLLKLDSIQGSDRMVRDGKKSISRDLVRFLELMDGVATKRNGLSIKAMKNDRFGRNGDKSRPLLGSKFGNLDVDRRTIIGKLRDRVEKIRGFARVSDNDEEHVELEGFQHFSNDDEEEEYPRVVINGKNGRIRNGVLVKRHGVQSRVKKSVSFAEEDGNVFKVSNNTHESFSNGDGTCLDDSGSSDDHEELVEKICSEVEEMKSLSQGTEDDEEEHMEPNEEERIARATSIERRETRGNFQDSNRDFVFSAPLPVHMEAKADLVRGRIQRNNNF</sequence>
<feature type="region of interest" description="Disordered" evidence="2">
    <location>
        <begin position="401"/>
        <end position="421"/>
    </location>
</feature>
<keyword evidence="1" id="KW-0143">Chaperone</keyword>
<name>A0A8K0H3H1_9ROSA</name>
<accession>A0A8K0H3H1</accession>